<keyword evidence="2" id="KW-0808">Transferase</keyword>
<dbReference type="AlphaFoldDB" id="A0A432MFF0"/>
<dbReference type="RefSeq" id="WP_126727140.1">
    <property type="nucleotide sequence ID" value="NZ_RYZH01000044.1"/>
</dbReference>
<feature type="region of interest" description="Disordered" evidence="1">
    <location>
        <begin position="416"/>
        <end position="441"/>
    </location>
</feature>
<dbReference type="GO" id="GO:0016757">
    <property type="term" value="F:glycosyltransferase activity"/>
    <property type="evidence" value="ECO:0007669"/>
    <property type="project" value="TreeGrafter"/>
</dbReference>
<dbReference type="CDD" id="cd03801">
    <property type="entry name" value="GT4_PimA-like"/>
    <property type="match status" value="1"/>
</dbReference>
<dbReference type="Gene3D" id="3.40.50.2000">
    <property type="entry name" value="Glycogen Phosphorylase B"/>
    <property type="match status" value="2"/>
</dbReference>
<gene>
    <name evidence="2" type="ORF">TsocGM_19515</name>
</gene>
<keyword evidence="3" id="KW-1185">Reference proteome</keyword>
<reference evidence="2 3" key="1">
    <citation type="submission" date="2018-12" db="EMBL/GenBank/DDBJ databases">
        <authorList>
            <person name="Toschakov S.V."/>
        </authorList>
    </citation>
    <scope>NUCLEOTIDE SEQUENCE [LARGE SCALE GENOMIC DNA]</scope>
    <source>
        <strain evidence="2 3">GM2012</strain>
    </source>
</reference>
<protein>
    <submittedName>
        <fullName evidence="2">Glycosyltransferase</fullName>
    </submittedName>
</protein>
<dbReference type="EMBL" id="RYZH01000044">
    <property type="protein sequence ID" value="RUL84931.1"/>
    <property type="molecule type" value="Genomic_DNA"/>
</dbReference>
<evidence type="ECO:0000313" key="3">
    <source>
        <dbReference type="Proteomes" id="UP000280296"/>
    </source>
</evidence>
<dbReference type="OrthoDB" id="9807209at2"/>
<dbReference type="SUPFAM" id="SSF53756">
    <property type="entry name" value="UDP-Glycosyltransferase/glycogen phosphorylase"/>
    <property type="match status" value="1"/>
</dbReference>
<name>A0A432MFF0_9BACT</name>
<evidence type="ECO:0000313" key="2">
    <source>
        <dbReference type="EMBL" id="RUL84931.1"/>
    </source>
</evidence>
<proteinExistence type="predicted"/>
<dbReference type="PANTHER" id="PTHR12526">
    <property type="entry name" value="GLYCOSYLTRANSFERASE"/>
    <property type="match status" value="1"/>
</dbReference>
<dbReference type="Pfam" id="PF13692">
    <property type="entry name" value="Glyco_trans_1_4"/>
    <property type="match status" value="1"/>
</dbReference>
<dbReference type="PANTHER" id="PTHR12526:SF600">
    <property type="entry name" value="GLYCOSYL TRANSFERASE GROUP 1"/>
    <property type="match status" value="1"/>
</dbReference>
<evidence type="ECO:0000256" key="1">
    <source>
        <dbReference type="SAM" id="MobiDB-lite"/>
    </source>
</evidence>
<organism evidence="2 3">
    <name type="scientific">Tautonia sociabilis</name>
    <dbReference type="NCBI Taxonomy" id="2080755"/>
    <lineage>
        <taxon>Bacteria</taxon>
        <taxon>Pseudomonadati</taxon>
        <taxon>Planctomycetota</taxon>
        <taxon>Planctomycetia</taxon>
        <taxon>Isosphaerales</taxon>
        <taxon>Isosphaeraceae</taxon>
        <taxon>Tautonia</taxon>
    </lineage>
</organism>
<comment type="caution">
    <text evidence="2">The sequence shown here is derived from an EMBL/GenBank/DDBJ whole genome shotgun (WGS) entry which is preliminary data.</text>
</comment>
<reference evidence="2 3" key="2">
    <citation type="submission" date="2019-01" db="EMBL/GenBank/DDBJ databases">
        <title>Tautonia sociabilis, a novel thermotolerant planctomycete of Isosphaeraceae family, isolated from a 4000 m deep subterranean habitat.</title>
        <authorList>
            <person name="Kovaleva O.L."/>
            <person name="Elcheninov A.G."/>
            <person name="Van Heerden E."/>
            <person name="Toshchakov S.V."/>
            <person name="Novikov A."/>
            <person name="Bonch-Osmolovskaya E.A."/>
            <person name="Kublanov I.V."/>
        </authorList>
    </citation>
    <scope>NUCLEOTIDE SEQUENCE [LARGE SCALE GENOMIC DNA]</scope>
    <source>
        <strain evidence="2 3">GM2012</strain>
    </source>
</reference>
<accession>A0A432MFF0</accession>
<sequence length="441" mass="48739">MDRPRILLIVPVLPWPAHDFGGAQRTALLLEGLEAIGQVELMWIRPAEGLLPPAGVEALRDRFRIVSRFEVGSPRPAGFWRLPGRMGLGPARRLAALDGQYEADGQARTWLKEQVDRRRYDLIACRYLRTAMLAGADRMPAVPRVLDLDDLDWQILASRIRTVPEEAGRARAGVPPTVRYHRATCRRRAMRFNWCWVASRDDLSEAALPRSSVLPNVPFRPPGSPPISPCAHRPESREVLYVGRLDYPPNREGLGRFIGSCWPRIRAEVPEATLRIVGDGLDEETRARWSAEPGVVVAGFLADLREAYERCALAIAPVDWGGGTKIKVIEALAFGRTCVATPHALHGYEHLLRHGEAIWRGASDEQEVRGCIALLTDPAMRERMADVGRRLVSEHYSADAIREEVAATCDRLLSRASRRRAGSPSPSPAVPEALEAGGGAG</sequence>
<dbReference type="Proteomes" id="UP000280296">
    <property type="component" value="Unassembled WGS sequence"/>
</dbReference>